<dbReference type="AlphaFoldDB" id="A0A1G6WNS3"/>
<dbReference type="GO" id="GO:0003995">
    <property type="term" value="F:acyl-CoA dehydrogenase activity"/>
    <property type="evidence" value="ECO:0007669"/>
    <property type="project" value="InterPro"/>
</dbReference>
<evidence type="ECO:0000256" key="6">
    <source>
        <dbReference type="RuleBase" id="RU362125"/>
    </source>
</evidence>
<dbReference type="RefSeq" id="WP_091791770.1">
    <property type="nucleotide sequence ID" value="NZ_FNAF01000005.1"/>
</dbReference>
<dbReference type="FunFam" id="2.40.110.10:FF:000001">
    <property type="entry name" value="Acyl-CoA dehydrogenase, mitochondrial"/>
    <property type="match status" value="1"/>
</dbReference>
<dbReference type="SUPFAM" id="SSF47203">
    <property type="entry name" value="Acyl-CoA dehydrogenase C-terminal domain-like"/>
    <property type="match status" value="1"/>
</dbReference>
<evidence type="ECO:0000259" key="8">
    <source>
        <dbReference type="Pfam" id="PF00766"/>
    </source>
</evidence>
<dbReference type="InterPro" id="IPR009075">
    <property type="entry name" value="AcylCo_DH/oxidase_C"/>
</dbReference>
<keyword evidence="3 6" id="KW-0285">Flavoprotein</keyword>
<keyword evidence="5 6" id="KW-0560">Oxidoreductase</keyword>
<dbReference type="InterPro" id="IPR006091">
    <property type="entry name" value="Acyl-CoA_Oxase/DH_mid-dom"/>
</dbReference>
<dbReference type="OrthoDB" id="9802447at2"/>
<dbReference type="Gene3D" id="2.40.110.10">
    <property type="entry name" value="Butyryl-CoA Dehydrogenase, subunit A, domain 2"/>
    <property type="match status" value="1"/>
</dbReference>
<comment type="cofactor">
    <cofactor evidence="1 6">
        <name>FAD</name>
        <dbReference type="ChEBI" id="CHEBI:57692"/>
    </cofactor>
</comment>
<dbReference type="InterPro" id="IPR014731">
    <property type="entry name" value="ETF_asu_C"/>
</dbReference>
<evidence type="ECO:0000256" key="5">
    <source>
        <dbReference type="ARBA" id="ARBA00023002"/>
    </source>
</evidence>
<dbReference type="PANTHER" id="PTHR43884:SF25">
    <property type="entry name" value="ACYL-COA DEHYDROGENASE YDBM-RELATED"/>
    <property type="match status" value="1"/>
</dbReference>
<dbReference type="Pfam" id="PF00441">
    <property type="entry name" value="Acyl-CoA_dh_1"/>
    <property type="match status" value="1"/>
</dbReference>
<dbReference type="PROSITE" id="PS00072">
    <property type="entry name" value="ACYL_COA_DH_1"/>
    <property type="match status" value="1"/>
</dbReference>
<dbReference type="InterPro" id="IPR037069">
    <property type="entry name" value="AcylCoA_DH/ox_N_sf"/>
</dbReference>
<dbReference type="SUPFAM" id="SSF56645">
    <property type="entry name" value="Acyl-CoA dehydrogenase NM domain-like"/>
    <property type="match status" value="1"/>
</dbReference>
<dbReference type="GO" id="GO:0050660">
    <property type="term" value="F:flavin adenine dinucleotide binding"/>
    <property type="evidence" value="ECO:0007669"/>
    <property type="project" value="InterPro"/>
</dbReference>
<evidence type="ECO:0008006" key="13">
    <source>
        <dbReference type="Google" id="ProtNLM"/>
    </source>
</evidence>
<evidence type="ECO:0000256" key="1">
    <source>
        <dbReference type="ARBA" id="ARBA00001974"/>
    </source>
</evidence>
<evidence type="ECO:0000313" key="12">
    <source>
        <dbReference type="Proteomes" id="UP000198995"/>
    </source>
</evidence>
<evidence type="ECO:0000256" key="4">
    <source>
        <dbReference type="ARBA" id="ARBA00022827"/>
    </source>
</evidence>
<evidence type="ECO:0000259" key="7">
    <source>
        <dbReference type="Pfam" id="PF00441"/>
    </source>
</evidence>
<dbReference type="Proteomes" id="UP000198995">
    <property type="component" value="Unassembled WGS sequence"/>
</dbReference>
<evidence type="ECO:0000256" key="2">
    <source>
        <dbReference type="ARBA" id="ARBA00009347"/>
    </source>
</evidence>
<sequence>MSYKVSPENEKLRQEIREFAEMEIAPISFQLDERAIFPEDIVKQMGEKGWMGLPFEKKYGGREMGNEAYAIAVEEFSRVDASVGVILSAHNSLGTWPIAAFGTEAQKEKYLVPLAKGEKLAAFGLTEENAGSDAGGTETTAVLDGDHYILNGHKIFITNAPEADIYVVFAATDKEKGTHGGISAFIVEKGMEGFDFGTRYNKMGIRASATAELVFKNCKVPKENLLGEIGQGFKIAMQTLDGGRIGIAAQALGIAQGAYEQALERAQDRVQFGKPIAAQQGVSFKLADMATKIRAARFLVYSAAEMKDAHENYGMQSAMAKLYASEVALEVVDEAVQIFGGSGFIKGLPVERFYRDAKITAIYEGTNEIQRVVIASHLMPRKKKDKAEKKASKAAAPTTERKMEIFDEGSAQDRVDALVKALKAEGYDRQSVDDIFGPIGKADRLVAFGMGLKHAQDRKMMEDLAEAFGAVLSCSRPISEQREWMDLTRYVGLSGQKFGGKFYIGAGISGQKQHMYGIKDTDIIIAINEDINQPIFAESDYGIVGDMYEIVPLLTEALKNL</sequence>
<dbReference type="EMBL" id="FNAF01000005">
    <property type="protein sequence ID" value="SDD67518.1"/>
    <property type="molecule type" value="Genomic_DNA"/>
</dbReference>
<feature type="domain" description="Acyl-CoA dehydrogenase/oxidase C-terminal" evidence="7">
    <location>
        <begin position="230"/>
        <end position="378"/>
    </location>
</feature>
<dbReference type="SUPFAM" id="SSF52467">
    <property type="entry name" value="DHS-like NAD/FAD-binding domain"/>
    <property type="match status" value="1"/>
</dbReference>
<keyword evidence="12" id="KW-1185">Reference proteome</keyword>
<dbReference type="FunFam" id="1.20.140.10:FF:000004">
    <property type="entry name" value="Acyl-CoA dehydrogenase FadE25"/>
    <property type="match status" value="1"/>
</dbReference>
<gene>
    <name evidence="11" type="ORF">SAMN04489866_105100</name>
</gene>
<dbReference type="InterPro" id="IPR046373">
    <property type="entry name" value="Acyl-CoA_Oxase/DH_mid-dom_sf"/>
</dbReference>
<dbReference type="STRING" id="2741.SAMN04489866_105100"/>
<feature type="domain" description="Electron transfer flavoprotein alpha subunit C-terminal" evidence="8">
    <location>
        <begin position="439"/>
        <end position="519"/>
    </location>
</feature>
<dbReference type="InterPro" id="IPR029035">
    <property type="entry name" value="DHS-like_NAD/FAD-binding_dom"/>
</dbReference>
<dbReference type="Pfam" id="PF02770">
    <property type="entry name" value="Acyl-CoA_dh_M"/>
    <property type="match status" value="1"/>
</dbReference>
<feature type="domain" description="Acyl-CoA oxidase/dehydrogenase middle" evidence="9">
    <location>
        <begin position="122"/>
        <end position="218"/>
    </location>
</feature>
<dbReference type="Gene3D" id="1.20.140.10">
    <property type="entry name" value="Butyryl-CoA Dehydrogenase, subunit A, domain 3"/>
    <property type="match status" value="1"/>
</dbReference>
<dbReference type="InterPro" id="IPR009100">
    <property type="entry name" value="AcylCoA_DH/oxidase_NM_dom_sf"/>
</dbReference>
<evidence type="ECO:0000259" key="9">
    <source>
        <dbReference type="Pfam" id="PF02770"/>
    </source>
</evidence>
<evidence type="ECO:0000313" key="11">
    <source>
        <dbReference type="EMBL" id="SDD67518.1"/>
    </source>
</evidence>
<dbReference type="Pfam" id="PF00766">
    <property type="entry name" value="ETF_alpha"/>
    <property type="match status" value="1"/>
</dbReference>
<dbReference type="InterPro" id="IPR013786">
    <property type="entry name" value="AcylCoA_DH/ox_N"/>
</dbReference>
<organism evidence="11 12">
    <name type="scientific">Peptococcus niger</name>
    <dbReference type="NCBI Taxonomy" id="2741"/>
    <lineage>
        <taxon>Bacteria</taxon>
        <taxon>Bacillati</taxon>
        <taxon>Bacillota</taxon>
        <taxon>Clostridia</taxon>
        <taxon>Eubacteriales</taxon>
        <taxon>Peptococcaceae</taxon>
        <taxon>Peptococcus</taxon>
    </lineage>
</organism>
<evidence type="ECO:0000256" key="3">
    <source>
        <dbReference type="ARBA" id="ARBA00022630"/>
    </source>
</evidence>
<dbReference type="CDD" id="cd01158">
    <property type="entry name" value="SCAD_SBCAD"/>
    <property type="match status" value="1"/>
</dbReference>
<comment type="similarity">
    <text evidence="2 6">Belongs to the acyl-CoA dehydrogenase family.</text>
</comment>
<name>A0A1G6WNS3_PEPNI</name>
<reference evidence="11 12" key="1">
    <citation type="submission" date="2016-10" db="EMBL/GenBank/DDBJ databases">
        <authorList>
            <person name="de Groot N.N."/>
        </authorList>
    </citation>
    <scope>NUCLEOTIDE SEQUENCE [LARGE SCALE GENOMIC DNA]</scope>
    <source>
        <strain evidence="11 12">DSM 20475</strain>
    </source>
</reference>
<proteinExistence type="inferred from homology"/>
<dbReference type="Gene3D" id="3.40.50.1220">
    <property type="entry name" value="TPP-binding domain"/>
    <property type="match status" value="1"/>
</dbReference>
<dbReference type="InterPro" id="IPR006089">
    <property type="entry name" value="Acyl-CoA_DH_CS"/>
</dbReference>
<dbReference type="PANTHER" id="PTHR43884">
    <property type="entry name" value="ACYL-COA DEHYDROGENASE"/>
    <property type="match status" value="1"/>
</dbReference>
<keyword evidence="4 6" id="KW-0274">FAD</keyword>
<evidence type="ECO:0000259" key="10">
    <source>
        <dbReference type="Pfam" id="PF02771"/>
    </source>
</evidence>
<feature type="domain" description="Acyl-CoA dehydrogenase/oxidase N-terminal" evidence="10">
    <location>
        <begin position="6"/>
        <end position="118"/>
    </location>
</feature>
<dbReference type="Pfam" id="PF02771">
    <property type="entry name" value="Acyl-CoA_dh_N"/>
    <property type="match status" value="1"/>
</dbReference>
<accession>A0A1G6WNS3</accession>
<dbReference type="FunFam" id="1.10.540.10:FF:000002">
    <property type="entry name" value="Acyl-CoA dehydrogenase FadE19"/>
    <property type="match status" value="1"/>
</dbReference>
<dbReference type="InterPro" id="IPR036250">
    <property type="entry name" value="AcylCo_DH-like_C"/>
</dbReference>
<dbReference type="Gene3D" id="1.10.540.10">
    <property type="entry name" value="Acyl-CoA dehydrogenase/oxidase, N-terminal domain"/>
    <property type="match status" value="1"/>
</dbReference>
<protein>
    <recommendedName>
        <fullName evidence="13">Acyl-CoA dehydrogenase</fullName>
    </recommendedName>
</protein>